<accession>A0A914BCA1</accession>
<evidence type="ECO:0000313" key="7">
    <source>
        <dbReference type="EnsemblMetazoa" id="XP_038073465.1"/>
    </source>
</evidence>
<evidence type="ECO:0000256" key="5">
    <source>
        <dbReference type="ARBA" id="ARBA00023180"/>
    </source>
</evidence>
<evidence type="ECO:0000256" key="1">
    <source>
        <dbReference type="ARBA" id="ARBA00004613"/>
    </source>
</evidence>
<protein>
    <submittedName>
        <fullName evidence="7">Uncharacterized protein</fullName>
    </submittedName>
</protein>
<feature type="signal peptide" evidence="6">
    <location>
        <begin position="1"/>
        <end position="26"/>
    </location>
</feature>
<dbReference type="GO" id="GO:0005576">
    <property type="term" value="C:extracellular region"/>
    <property type="evidence" value="ECO:0007669"/>
    <property type="project" value="UniProtKB-SubCell"/>
</dbReference>
<proteinExistence type="inferred from homology"/>
<keyword evidence="3" id="KW-0964">Secreted</keyword>
<dbReference type="EnsemblMetazoa" id="XM_038217536.1">
    <property type="protein sequence ID" value="XP_038073464.1"/>
    <property type="gene ID" value="LOC119741689"/>
</dbReference>
<dbReference type="Pfam" id="PF17065">
    <property type="entry name" value="UPF0669"/>
    <property type="match status" value="1"/>
</dbReference>
<evidence type="ECO:0000256" key="6">
    <source>
        <dbReference type="SAM" id="SignalP"/>
    </source>
</evidence>
<dbReference type="PANTHER" id="PTHR31703:SF2">
    <property type="entry name" value="UPF0669 PROTEIN C6ORF120"/>
    <property type="match status" value="1"/>
</dbReference>
<evidence type="ECO:0000256" key="3">
    <source>
        <dbReference type="ARBA" id="ARBA00022525"/>
    </source>
</evidence>
<name>A0A914BCA1_PATMI</name>
<evidence type="ECO:0000313" key="8">
    <source>
        <dbReference type="Proteomes" id="UP000887568"/>
    </source>
</evidence>
<feature type="chain" id="PRO_5038324123" evidence="6">
    <location>
        <begin position="27"/>
        <end position="177"/>
    </location>
</feature>
<dbReference type="AlphaFoldDB" id="A0A914BCA1"/>
<dbReference type="RefSeq" id="XP_038073464.1">
    <property type="nucleotide sequence ID" value="XM_038217536.1"/>
</dbReference>
<keyword evidence="5" id="KW-0325">Glycoprotein</keyword>
<dbReference type="EnsemblMetazoa" id="XM_038217537.1">
    <property type="protein sequence ID" value="XP_038073465.1"/>
    <property type="gene ID" value="LOC119741689"/>
</dbReference>
<dbReference type="RefSeq" id="XP_038073465.1">
    <property type="nucleotide sequence ID" value="XM_038217537.1"/>
</dbReference>
<organism evidence="7 8">
    <name type="scientific">Patiria miniata</name>
    <name type="common">Bat star</name>
    <name type="synonym">Asterina miniata</name>
    <dbReference type="NCBI Taxonomy" id="46514"/>
    <lineage>
        <taxon>Eukaryota</taxon>
        <taxon>Metazoa</taxon>
        <taxon>Echinodermata</taxon>
        <taxon>Eleutherozoa</taxon>
        <taxon>Asterozoa</taxon>
        <taxon>Asteroidea</taxon>
        <taxon>Valvatacea</taxon>
        <taxon>Valvatida</taxon>
        <taxon>Asterinidae</taxon>
        <taxon>Patiria</taxon>
    </lineage>
</organism>
<dbReference type="GeneID" id="119741689"/>
<keyword evidence="4 6" id="KW-0732">Signal</keyword>
<dbReference type="InterPro" id="IPR031420">
    <property type="entry name" value="UPF0669"/>
</dbReference>
<evidence type="ECO:0000256" key="2">
    <source>
        <dbReference type="ARBA" id="ARBA00008960"/>
    </source>
</evidence>
<sequence length="177" mass="19698">MRVKVSLPTNLLIVQVVFSLLEGCTCEVNVLLQTLTGSVPPGNYSYYKLTRGGNIRLVLRTLKGDADVYVSSTTLHPTYEDYDLKSTTYGEEIVDIAEMLNRPVGIGVYGHPLYQNDTSYEFDILLDTSEIEDPWRTENGKGEPSLGKLFAGEDAENESLLWKVFIGILKVAVDVMI</sequence>
<comment type="subcellular location">
    <subcellularLocation>
        <location evidence="1">Secreted</location>
    </subcellularLocation>
</comment>
<dbReference type="OMA" id="FGETAYS"/>
<keyword evidence="8" id="KW-1185">Reference proteome</keyword>
<comment type="similarity">
    <text evidence="2">Belongs to the UPF0669 family.</text>
</comment>
<reference evidence="7" key="1">
    <citation type="submission" date="2022-11" db="UniProtKB">
        <authorList>
            <consortium name="EnsemblMetazoa"/>
        </authorList>
    </citation>
    <scope>IDENTIFICATION</scope>
</reference>
<dbReference type="PANTHER" id="PTHR31703">
    <property type="entry name" value="UPF0669 PROTEIN C6ORF120"/>
    <property type="match status" value="1"/>
</dbReference>
<dbReference type="OrthoDB" id="10046613at2759"/>
<evidence type="ECO:0000256" key="4">
    <source>
        <dbReference type="ARBA" id="ARBA00022729"/>
    </source>
</evidence>
<dbReference type="Proteomes" id="UP000887568">
    <property type="component" value="Unplaced"/>
</dbReference>